<dbReference type="Pfam" id="PF00753">
    <property type="entry name" value="Lactamase_B"/>
    <property type="match status" value="1"/>
</dbReference>
<dbReference type="GO" id="GO:0003723">
    <property type="term" value="F:RNA binding"/>
    <property type="evidence" value="ECO:0007669"/>
    <property type="project" value="UniProtKB-KW"/>
</dbReference>
<dbReference type="eggNOG" id="COG0595">
    <property type="taxonomic scope" value="Bacteria"/>
</dbReference>
<evidence type="ECO:0000256" key="6">
    <source>
        <dbReference type="ARBA" id="ARBA00022884"/>
    </source>
</evidence>
<dbReference type="InterPro" id="IPR001279">
    <property type="entry name" value="Metallo-B-lactamas"/>
</dbReference>
<protein>
    <submittedName>
        <fullName evidence="8">RNA-metabolising metallo-beta-lactamase</fullName>
    </submittedName>
</protein>
<dbReference type="EMBL" id="CP002776">
    <property type="protein sequence ID" value="AEG31562.1"/>
    <property type="molecule type" value="Genomic_DNA"/>
</dbReference>
<dbReference type="GO" id="GO:0004527">
    <property type="term" value="F:exonuclease activity"/>
    <property type="evidence" value="ECO:0007669"/>
    <property type="project" value="UniProtKB-KW"/>
</dbReference>
<sequence length="456" mass="50467">MNPSTPLLQLPIPNPRDFWCLPLGGVGEIGQNMMLYGHDGHYLMVDCGLGFEPIKGSSMQFQRVIANPAPLMPFISKLSGIVITHGHEDHIGALVHLWPKLRKPIYASPFAMALIRRKFAEAELLDKVELITITPHQHYQIGPFNVNWLQVTHSIPQSHSLVINTPLGYVLHTGDWKIDAKPLVDQPFNLAAFKDLAGQDLLAVVADSTNAIKPGQTASESACFPDLLKLVQNQPGRVVVSCFSSNIARLITLARVAKASGRFFALAGRALENMVATARQLGYWPQELQPIALKDLGYLPKDEVLLVTTGSQGEPNAGLWRLAKQQHRFLELDPGDTVIFSAIRIPDNITRIRQLERALIRLQLTVIHAEDHPELHLHVSGHPRQGDMIKLYEALQPPLLIPVHGEAEHLKAHSHLAENLGIPVLQGENGDLFRFKPFVSLDNQKVATGVLILDDD</sequence>
<evidence type="ECO:0000256" key="3">
    <source>
        <dbReference type="ARBA" id="ARBA00022801"/>
    </source>
</evidence>
<reference evidence="8 9" key="1">
    <citation type="submission" date="2011-05" db="EMBL/GenBank/DDBJ databases">
        <title>Complete sequence of Thioalkalimicrobium cyclicum ALM1.</title>
        <authorList>
            <consortium name="US DOE Joint Genome Institute"/>
            <person name="Lucas S."/>
            <person name="Han J."/>
            <person name="Lapidus A."/>
            <person name="Cheng J.-F."/>
            <person name="Goodwin L."/>
            <person name="Pitluck S."/>
            <person name="Peters L."/>
            <person name="Mikhailova N."/>
            <person name="Davenport K."/>
            <person name="Han C."/>
            <person name="Tapia R."/>
            <person name="Land M."/>
            <person name="Hauser L."/>
            <person name="Kyrpides N."/>
            <person name="Ivanova N."/>
            <person name="Pagani I."/>
            <person name="Kappler U."/>
            <person name="Woyke T."/>
        </authorList>
    </citation>
    <scope>NUCLEOTIDE SEQUENCE [LARGE SCALE GENOMIC DNA]</scope>
    <source>
        <strain evidence="9">DSM 14477 / JCM 11371 / ALM1</strain>
    </source>
</reference>
<dbReference type="InterPro" id="IPR011108">
    <property type="entry name" value="RMMBL"/>
</dbReference>
<evidence type="ECO:0000313" key="8">
    <source>
        <dbReference type="EMBL" id="AEG31562.1"/>
    </source>
</evidence>
<evidence type="ECO:0000313" key="9">
    <source>
        <dbReference type="Proteomes" id="UP000009232"/>
    </source>
</evidence>
<gene>
    <name evidence="8" type="ordered locus">Thicy_0790</name>
</gene>
<dbReference type="PANTHER" id="PTHR43694">
    <property type="entry name" value="RIBONUCLEASE J"/>
    <property type="match status" value="1"/>
</dbReference>
<dbReference type="Proteomes" id="UP000009232">
    <property type="component" value="Chromosome"/>
</dbReference>
<keyword evidence="1" id="KW-0540">Nuclease</keyword>
<dbReference type="SUPFAM" id="SSF56281">
    <property type="entry name" value="Metallo-hydrolase/oxidoreductase"/>
    <property type="match status" value="1"/>
</dbReference>
<keyword evidence="2" id="KW-0479">Metal-binding</keyword>
<keyword evidence="4" id="KW-0862">Zinc</keyword>
<dbReference type="AlphaFoldDB" id="F6DCH6"/>
<evidence type="ECO:0000256" key="5">
    <source>
        <dbReference type="ARBA" id="ARBA00022839"/>
    </source>
</evidence>
<keyword evidence="6" id="KW-0694">RNA-binding</keyword>
<dbReference type="KEGG" id="tcy:Thicy_0790"/>
<dbReference type="HOGENOM" id="CLU_008727_3_3_6"/>
<evidence type="ECO:0000256" key="2">
    <source>
        <dbReference type="ARBA" id="ARBA00022723"/>
    </source>
</evidence>
<dbReference type="CDD" id="cd07714">
    <property type="entry name" value="RNaseJ_MBL-fold"/>
    <property type="match status" value="1"/>
</dbReference>
<keyword evidence="9" id="KW-1185">Reference proteome</keyword>
<dbReference type="RefSeq" id="WP_013835341.1">
    <property type="nucleotide sequence ID" value="NC_015581.1"/>
</dbReference>
<dbReference type="SMART" id="SM00849">
    <property type="entry name" value="Lactamase_B"/>
    <property type="match status" value="1"/>
</dbReference>
<dbReference type="InterPro" id="IPR042173">
    <property type="entry name" value="RNase_J_2"/>
</dbReference>
<name>F6DCH6_THICA</name>
<dbReference type="OrthoDB" id="9803916at2"/>
<evidence type="ECO:0000256" key="1">
    <source>
        <dbReference type="ARBA" id="ARBA00022722"/>
    </source>
</evidence>
<keyword evidence="3" id="KW-0378">Hydrolase</keyword>
<dbReference type="STRING" id="717773.Thicy_0790"/>
<dbReference type="Gene3D" id="3.60.15.10">
    <property type="entry name" value="Ribonuclease Z/Hydroxyacylglutathione hydrolase-like"/>
    <property type="match status" value="1"/>
</dbReference>
<dbReference type="Pfam" id="PF07521">
    <property type="entry name" value="RMMBL"/>
    <property type="match status" value="1"/>
</dbReference>
<dbReference type="PANTHER" id="PTHR43694:SF1">
    <property type="entry name" value="RIBONUCLEASE J"/>
    <property type="match status" value="1"/>
</dbReference>
<organism evidence="8 9">
    <name type="scientific">Thiomicrospira cyclica (strain DSM 14477 / JCM 11371 / ALM1)</name>
    <name type="common">Thioalkalimicrobium cyclicum</name>
    <dbReference type="NCBI Taxonomy" id="717773"/>
    <lineage>
        <taxon>Bacteria</taxon>
        <taxon>Pseudomonadati</taxon>
        <taxon>Pseudomonadota</taxon>
        <taxon>Gammaproteobacteria</taxon>
        <taxon>Thiotrichales</taxon>
        <taxon>Piscirickettsiaceae</taxon>
        <taxon>Thiomicrospira</taxon>
    </lineage>
</organism>
<keyword evidence="5" id="KW-0269">Exonuclease</keyword>
<evidence type="ECO:0000256" key="4">
    <source>
        <dbReference type="ARBA" id="ARBA00022833"/>
    </source>
</evidence>
<feature type="domain" description="Metallo-beta-lactamase" evidence="7">
    <location>
        <begin position="30"/>
        <end position="216"/>
    </location>
</feature>
<dbReference type="GO" id="GO:0046872">
    <property type="term" value="F:metal ion binding"/>
    <property type="evidence" value="ECO:0007669"/>
    <property type="project" value="UniProtKB-KW"/>
</dbReference>
<dbReference type="Pfam" id="PF22505">
    <property type="entry name" value="RNase_J_b_CASP"/>
    <property type="match status" value="1"/>
</dbReference>
<dbReference type="InterPro" id="IPR055132">
    <property type="entry name" value="RNase_J_b_CASP"/>
</dbReference>
<dbReference type="Gene3D" id="3.40.50.10710">
    <property type="entry name" value="Metallo-hydrolase/oxidoreductase"/>
    <property type="match status" value="1"/>
</dbReference>
<dbReference type="InterPro" id="IPR036866">
    <property type="entry name" value="RibonucZ/Hydroxyglut_hydro"/>
</dbReference>
<proteinExistence type="predicted"/>
<accession>F6DCH6</accession>
<evidence type="ECO:0000259" key="7">
    <source>
        <dbReference type="SMART" id="SM00849"/>
    </source>
</evidence>